<feature type="domain" description="Nudix hydrolase" evidence="3">
    <location>
        <begin position="4"/>
        <end position="136"/>
    </location>
</feature>
<dbReference type="PROSITE" id="PS51462">
    <property type="entry name" value="NUDIX"/>
    <property type="match status" value="1"/>
</dbReference>
<comment type="cofactor">
    <cofactor evidence="1">
        <name>Mg(2+)</name>
        <dbReference type="ChEBI" id="CHEBI:18420"/>
    </cofactor>
</comment>
<dbReference type="SUPFAM" id="SSF55811">
    <property type="entry name" value="Nudix"/>
    <property type="match status" value="1"/>
</dbReference>
<reference evidence="4 5" key="1">
    <citation type="journal article" date="2016" name="Nat. Commun.">
        <title>Thousands of microbial genomes shed light on interconnected biogeochemical processes in an aquifer system.</title>
        <authorList>
            <person name="Anantharaman K."/>
            <person name="Brown C.T."/>
            <person name="Hug L.A."/>
            <person name="Sharon I."/>
            <person name="Castelle C.J."/>
            <person name="Probst A.J."/>
            <person name="Thomas B.C."/>
            <person name="Singh A."/>
            <person name="Wilkins M.J."/>
            <person name="Karaoz U."/>
            <person name="Brodie E.L."/>
            <person name="Williams K.H."/>
            <person name="Hubbard S.S."/>
            <person name="Banfield J.F."/>
        </authorList>
    </citation>
    <scope>NUCLEOTIDE SEQUENCE [LARGE SCALE GENOMIC DNA]</scope>
</reference>
<name>A0A1F6LL52_9BACT</name>
<accession>A0A1F6LL52</accession>
<dbReference type="AlphaFoldDB" id="A0A1F6LL52"/>
<dbReference type="GO" id="GO:0016787">
    <property type="term" value="F:hydrolase activity"/>
    <property type="evidence" value="ECO:0007669"/>
    <property type="project" value="UniProtKB-KW"/>
</dbReference>
<dbReference type="Gene3D" id="3.90.79.10">
    <property type="entry name" value="Nucleoside Triphosphate Pyrophosphohydrolase"/>
    <property type="match status" value="1"/>
</dbReference>
<dbReference type="EMBL" id="MFPS01000003">
    <property type="protein sequence ID" value="OGH60130.1"/>
    <property type="molecule type" value="Genomic_DNA"/>
</dbReference>
<comment type="caution">
    <text evidence="4">The sequence shown here is derived from an EMBL/GenBank/DDBJ whole genome shotgun (WGS) entry which is preliminary data.</text>
</comment>
<dbReference type="InterPro" id="IPR000086">
    <property type="entry name" value="NUDIX_hydrolase_dom"/>
</dbReference>
<protein>
    <recommendedName>
        <fullName evidence="3">Nudix hydrolase domain-containing protein</fullName>
    </recommendedName>
</protein>
<gene>
    <name evidence="4" type="ORF">A2725_00580</name>
</gene>
<keyword evidence="2" id="KW-0378">Hydrolase</keyword>
<dbReference type="PANTHER" id="PTHR43046:SF14">
    <property type="entry name" value="MUTT_NUDIX FAMILY PROTEIN"/>
    <property type="match status" value="1"/>
</dbReference>
<dbReference type="Proteomes" id="UP000177067">
    <property type="component" value="Unassembled WGS sequence"/>
</dbReference>
<sequence>MSIKLFVAVKAFINYNGRILILKESSKYKDGTNVGRYDVVGGRVKPGQRFDESLIREIEEETGLIVKIGNPFYVGEWRPIVRGEQWQIVGTFFECLSDSSDVKLSNDHEDFKWIDPKDYNKYLIIENLVPAFKNYLDKLSN</sequence>
<organism evidence="4 5">
    <name type="scientific">Candidatus Magasanikbacteria bacterium RIFCSPHIGHO2_01_FULL_33_34</name>
    <dbReference type="NCBI Taxonomy" id="1798671"/>
    <lineage>
        <taxon>Bacteria</taxon>
        <taxon>Candidatus Magasanikiibacteriota</taxon>
    </lineage>
</organism>
<evidence type="ECO:0000259" key="3">
    <source>
        <dbReference type="PROSITE" id="PS51462"/>
    </source>
</evidence>
<evidence type="ECO:0000256" key="1">
    <source>
        <dbReference type="ARBA" id="ARBA00001946"/>
    </source>
</evidence>
<dbReference type="PANTHER" id="PTHR43046">
    <property type="entry name" value="GDP-MANNOSE MANNOSYL HYDROLASE"/>
    <property type="match status" value="1"/>
</dbReference>
<proteinExistence type="predicted"/>
<evidence type="ECO:0000256" key="2">
    <source>
        <dbReference type="ARBA" id="ARBA00022801"/>
    </source>
</evidence>
<dbReference type="Pfam" id="PF00293">
    <property type="entry name" value="NUDIX"/>
    <property type="match status" value="1"/>
</dbReference>
<evidence type="ECO:0000313" key="4">
    <source>
        <dbReference type="EMBL" id="OGH60130.1"/>
    </source>
</evidence>
<evidence type="ECO:0000313" key="5">
    <source>
        <dbReference type="Proteomes" id="UP000177067"/>
    </source>
</evidence>
<dbReference type="InterPro" id="IPR015797">
    <property type="entry name" value="NUDIX_hydrolase-like_dom_sf"/>
</dbReference>